<feature type="domain" description="DUF7146" evidence="2">
    <location>
        <begin position="6"/>
        <end position="101"/>
    </location>
</feature>
<proteinExistence type="predicted"/>
<evidence type="ECO:0000259" key="2">
    <source>
        <dbReference type="Pfam" id="PF23639"/>
    </source>
</evidence>
<dbReference type="AlphaFoldDB" id="A0A1T2L042"/>
<accession>A0A1T2L042</accession>
<gene>
    <name evidence="3" type="ORF">BOW52_08530</name>
</gene>
<organism evidence="3 4">
    <name type="scientific">Solemya elarraichensis gill symbiont</name>
    <dbReference type="NCBI Taxonomy" id="1918949"/>
    <lineage>
        <taxon>Bacteria</taxon>
        <taxon>Pseudomonadati</taxon>
        <taxon>Pseudomonadota</taxon>
        <taxon>Gammaproteobacteria</taxon>
        <taxon>sulfur-oxidizing symbionts</taxon>
    </lineage>
</organism>
<dbReference type="InterPro" id="IPR006171">
    <property type="entry name" value="TOPRIM_dom"/>
</dbReference>
<protein>
    <submittedName>
        <fullName evidence="3">Uncharacterized protein</fullName>
    </submittedName>
</protein>
<sequence length="209" mass="23248">FDFNAKRESLNKLWATRYDPYKSLQVMKYLRDRGIANPNGVYASDHIHGVNDNHIHKLYQGMIAMVTSSDGVPLTIHRTYLEYGGKANMEAPRKLMPSVHKLSETGAAIRLSDVKENIGIAEGIETALICKQVFGIDTWSSINASLMESFVPPDGVTNVTIFGDNDSNFRGQKSAYILAGKLYSSGIQVDVRIPDEIGDFNDLYLTENN</sequence>
<evidence type="ECO:0000259" key="1">
    <source>
        <dbReference type="Pfam" id="PF13362"/>
    </source>
</evidence>
<dbReference type="Pfam" id="PF23639">
    <property type="entry name" value="DUF7146"/>
    <property type="match status" value="1"/>
</dbReference>
<reference evidence="3 4" key="1">
    <citation type="submission" date="2016-11" db="EMBL/GenBank/DDBJ databases">
        <title>Mixed transmission modes and dynamic genome evolution in an obligate animal-bacterial symbiosis.</title>
        <authorList>
            <person name="Russell S.L."/>
            <person name="Corbett-Detig R.B."/>
            <person name="Cavanaugh C.M."/>
        </authorList>
    </citation>
    <scope>NUCLEOTIDE SEQUENCE [LARGE SCALE GENOMIC DNA]</scope>
    <source>
        <strain evidence="3">Sp-SM6</strain>
    </source>
</reference>
<dbReference type="RefSeq" id="WP_174564741.1">
    <property type="nucleotide sequence ID" value="NZ_MPRK01000180.1"/>
</dbReference>
<dbReference type="InterPro" id="IPR055570">
    <property type="entry name" value="DUF7146"/>
</dbReference>
<feature type="non-terminal residue" evidence="3">
    <location>
        <position position="1"/>
    </location>
</feature>
<evidence type="ECO:0000313" key="4">
    <source>
        <dbReference type="Proteomes" id="UP000190198"/>
    </source>
</evidence>
<comment type="caution">
    <text evidence="3">The sequence shown here is derived from an EMBL/GenBank/DDBJ whole genome shotgun (WGS) entry which is preliminary data.</text>
</comment>
<keyword evidence="4" id="KW-1185">Reference proteome</keyword>
<name>A0A1T2L042_9GAMM</name>
<dbReference type="Proteomes" id="UP000190198">
    <property type="component" value="Unassembled WGS sequence"/>
</dbReference>
<dbReference type="Pfam" id="PF13362">
    <property type="entry name" value="Toprim_3"/>
    <property type="match status" value="1"/>
</dbReference>
<evidence type="ECO:0000313" key="3">
    <source>
        <dbReference type="EMBL" id="OOZ38441.1"/>
    </source>
</evidence>
<feature type="domain" description="Toprim" evidence="1">
    <location>
        <begin position="118"/>
        <end position="205"/>
    </location>
</feature>
<dbReference type="EMBL" id="MPRK01000180">
    <property type="protein sequence ID" value="OOZ38441.1"/>
    <property type="molecule type" value="Genomic_DNA"/>
</dbReference>